<name>A0A0C5JC66_9PROT</name>
<dbReference type="HOGENOM" id="CLU_026244_4_0_4"/>
<evidence type="ECO:0000256" key="2">
    <source>
        <dbReference type="ARBA" id="ARBA00022714"/>
    </source>
</evidence>
<dbReference type="InterPro" id="IPR036922">
    <property type="entry name" value="Rieske_2Fe-2S_sf"/>
</dbReference>
<dbReference type="SUPFAM" id="SSF55961">
    <property type="entry name" value="Bet v1-like"/>
    <property type="match status" value="1"/>
</dbReference>
<dbReference type="InterPro" id="IPR015881">
    <property type="entry name" value="ARHD_Rieske_2Fe_2S"/>
</dbReference>
<comment type="similarity">
    <text evidence="1">Belongs to the bacterial ring-hydroxylating dioxygenase alpha subunit family.</text>
</comment>
<keyword evidence="5" id="KW-0560">Oxidoreductase</keyword>
<feature type="domain" description="Rieske" evidence="9">
    <location>
        <begin position="39"/>
        <end position="150"/>
    </location>
</feature>
<dbReference type="GO" id="GO:0005506">
    <property type="term" value="F:iron ion binding"/>
    <property type="evidence" value="ECO:0007669"/>
    <property type="project" value="InterPro"/>
</dbReference>
<keyword evidence="11" id="KW-1185">Reference proteome</keyword>
<dbReference type="InterPro" id="IPR017941">
    <property type="entry name" value="Rieske_2Fe-2S"/>
</dbReference>
<keyword evidence="8" id="KW-0520">NAD</keyword>
<evidence type="ECO:0000259" key="9">
    <source>
        <dbReference type="PROSITE" id="PS51296"/>
    </source>
</evidence>
<reference evidence="10 11" key="1">
    <citation type="journal article" date="2015" name="Genome Announc.">
        <title>Complete Genome Sequence of a Novel Bacterium within the Family Rhodocyclaceae That Degrades Polycyclic Aromatic Hydrocarbons.</title>
        <authorList>
            <person name="Singleton D.R."/>
            <person name="Dickey A.N."/>
            <person name="Scholl E.H."/>
            <person name="Wright F.A."/>
            <person name="Aitken M.D."/>
        </authorList>
    </citation>
    <scope>NUCLEOTIDE SEQUENCE [LARGE SCALE GENOMIC DNA]</scope>
    <source>
        <strain evidence="11">PG1-Ca6</strain>
    </source>
</reference>
<dbReference type="InterPro" id="IPR001663">
    <property type="entry name" value="Rng_hydr_dOase-A"/>
</dbReference>
<keyword evidence="6" id="KW-0408">Iron</keyword>
<keyword evidence="4" id="KW-0223">Dioxygenase</keyword>
<dbReference type="KEGG" id="rbu:PG1C_02995"/>
<dbReference type="GO" id="GO:0051213">
    <property type="term" value="F:dioxygenase activity"/>
    <property type="evidence" value="ECO:0007669"/>
    <property type="project" value="UniProtKB-KW"/>
</dbReference>
<dbReference type="STRING" id="1565605.PG1C_02995"/>
<dbReference type="PANTHER" id="PTHR43756">
    <property type="entry name" value="CHOLINE MONOOXYGENASE, CHLOROPLASTIC"/>
    <property type="match status" value="1"/>
</dbReference>
<dbReference type="GO" id="GO:0051537">
    <property type="term" value="F:2 iron, 2 sulfur cluster binding"/>
    <property type="evidence" value="ECO:0007669"/>
    <property type="project" value="UniProtKB-KW"/>
</dbReference>
<organism evidence="10 11">
    <name type="scientific">Rugosibacter aromaticivorans</name>
    <dbReference type="NCBI Taxonomy" id="1565605"/>
    <lineage>
        <taxon>Bacteria</taxon>
        <taxon>Pseudomonadati</taxon>
        <taxon>Pseudomonadota</taxon>
        <taxon>Betaproteobacteria</taxon>
        <taxon>Nitrosomonadales</taxon>
        <taxon>Sterolibacteriaceae</taxon>
        <taxon>Rugosibacter</taxon>
    </lineage>
</organism>
<dbReference type="AlphaFoldDB" id="A0A0C5JC66"/>
<dbReference type="Pfam" id="PF00355">
    <property type="entry name" value="Rieske"/>
    <property type="match status" value="1"/>
</dbReference>
<dbReference type="PANTHER" id="PTHR43756:SF1">
    <property type="entry name" value="3-PHENYLPROPIONATE_CINNAMIC ACID DIOXYGENASE SUBUNIT ALPHA"/>
    <property type="match status" value="1"/>
</dbReference>
<dbReference type="InterPro" id="IPR015879">
    <property type="entry name" value="Ring_hydroxy_dOase_asu_C_dom"/>
</dbReference>
<dbReference type="PROSITE" id="PS51296">
    <property type="entry name" value="RIESKE"/>
    <property type="match status" value="1"/>
</dbReference>
<evidence type="ECO:0000256" key="4">
    <source>
        <dbReference type="ARBA" id="ARBA00022964"/>
    </source>
</evidence>
<accession>A0A0C5JC66</accession>
<dbReference type="PRINTS" id="PR00090">
    <property type="entry name" value="RNGDIOXGNASE"/>
</dbReference>
<gene>
    <name evidence="10" type="ORF">PG1C_02995</name>
</gene>
<dbReference type="Proteomes" id="UP000061603">
    <property type="component" value="Chromosome"/>
</dbReference>
<evidence type="ECO:0000256" key="6">
    <source>
        <dbReference type="ARBA" id="ARBA00023004"/>
    </source>
</evidence>
<evidence type="ECO:0000256" key="5">
    <source>
        <dbReference type="ARBA" id="ARBA00023002"/>
    </source>
</evidence>
<evidence type="ECO:0000313" key="11">
    <source>
        <dbReference type="Proteomes" id="UP000061603"/>
    </source>
</evidence>
<sequence length="441" mass="49627">MIGEILANVRPGHGTIDRRIFSDESIYQVEMDRVFTRTWVFVAHESQIPNPEDFLTTYIGSDPVIVWRDKASAVRVFLNSCRHRGMRLCRVDHGNAKSFSCSYHGWTFSSDGCLAAVPLFKQAYHGNLPREQLGLFECPRVESYQGFYFACWDEKAQSLANYLGDVKWYFDIMAMRTLGGLEVIPGQQRYRVPGNWKLGAENFAGDNYHAPYTHRGALEVGAYSQEPGTVLRNEDFGDFTVAFENGHGLIDIPKPGARWHGDKYIADAIGKEAVEYLQELRNVLQQRVSSLQAEIFSIGVGTIFPNLSFNDFGSFVGGLMMVWHPRSATESEIWENMLFDRSAPKVIKDIARQNFTFGQTVAGSFGADDMENTEQITAATTGVISKRVPFDYSMGLGHDGKTDGAPEGMPGRVGDFYTDQNNRNFYEYWAQLMGTPTPRKP</sequence>
<dbReference type="Gene3D" id="2.102.10.10">
    <property type="entry name" value="Rieske [2Fe-2S] iron-sulphur domain"/>
    <property type="match status" value="1"/>
</dbReference>
<evidence type="ECO:0000313" key="10">
    <source>
        <dbReference type="EMBL" id="AJP49369.1"/>
    </source>
</evidence>
<dbReference type="Gene3D" id="3.90.380.10">
    <property type="entry name" value="Naphthalene 1,2-dioxygenase Alpha Subunit, Chain A, domain 1"/>
    <property type="match status" value="1"/>
</dbReference>
<evidence type="ECO:0000256" key="7">
    <source>
        <dbReference type="ARBA" id="ARBA00023014"/>
    </source>
</evidence>
<keyword evidence="7" id="KW-0411">Iron-sulfur</keyword>
<evidence type="ECO:0000256" key="3">
    <source>
        <dbReference type="ARBA" id="ARBA00022723"/>
    </source>
</evidence>
<protein>
    <recommendedName>
        <fullName evidence="9">Rieske domain-containing protein</fullName>
    </recommendedName>
</protein>
<dbReference type="PROSITE" id="PS00570">
    <property type="entry name" value="RING_HYDROXYL_ALPHA"/>
    <property type="match status" value="1"/>
</dbReference>
<keyword evidence="3" id="KW-0479">Metal-binding</keyword>
<evidence type="ECO:0000256" key="8">
    <source>
        <dbReference type="ARBA" id="ARBA00023027"/>
    </source>
</evidence>
<dbReference type="Pfam" id="PF00848">
    <property type="entry name" value="Ring_hydroxyl_A"/>
    <property type="match status" value="1"/>
</dbReference>
<evidence type="ECO:0000256" key="1">
    <source>
        <dbReference type="ARBA" id="ARBA00008751"/>
    </source>
</evidence>
<keyword evidence="2" id="KW-0001">2Fe-2S</keyword>
<proteinExistence type="inferred from homology"/>
<dbReference type="EMBL" id="CP010554">
    <property type="protein sequence ID" value="AJP49369.1"/>
    <property type="molecule type" value="Genomic_DNA"/>
</dbReference>
<dbReference type="SUPFAM" id="SSF50022">
    <property type="entry name" value="ISP domain"/>
    <property type="match status" value="1"/>
</dbReference>